<evidence type="ECO:0000313" key="2">
    <source>
        <dbReference type="EMBL" id="PVE40900.1"/>
    </source>
</evidence>
<proteinExistence type="predicted"/>
<organism evidence="2 3">
    <name type="scientific">Limnohabitans planktonicus II-D5</name>
    <dbReference type="NCBI Taxonomy" id="1293045"/>
    <lineage>
        <taxon>Bacteria</taxon>
        <taxon>Pseudomonadati</taxon>
        <taxon>Pseudomonadota</taxon>
        <taxon>Betaproteobacteria</taxon>
        <taxon>Burkholderiales</taxon>
        <taxon>Comamonadaceae</taxon>
        <taxon>Limnohabitans</taxon>
    </lineage>
</organism>
<sequence length="79" mass="8548">MAGQCSGGQTKRGLCWRWAPWALDHPAGQAMPTSEPHQVNTSKQPARPSLAQGTGCPRSRHRAVRGHQKAHQVNTTAPD</sequence>
<feature type="region of interest" description="Disordered" evidence="1">
    <location>
        <begin position="25"/>
        <end position="79"/>
    </location>
</feature>
<feature type="compositionally biased region" description="Basic residues" evidence="1">
    <location>
        <begin position="58"/>
        <end position="70"/>
    </location>
</feature>
<dbReference type="EMBL" id="LFYT02000053">
    <property type="protein sequence ID" value="PVE40900.1"/>
    <property type="molecule type" value="Genomic_DNA"/>
</dbReference>
<evidence type="ECO:0000256" key="1">
    <source>
        <dbReference type="SAM" id="MobiDB-lite"/>
    </source>
</evidence>
<protein>
    <submittedName>
        <fullName evidence="2">Uncharacterized protein</fullName>
    </submittedName>
</protein>
<dbReference type="AlphaFoldDB" id="A0A2T7U881"/>
<evidence type="ECO:0000313" key="3">
    <source>
        <dbReference type="Proteomes" id="UP000037507"/>
    </source>
</evidence>
<dbReference type="Proteomes" id="UP000037507">
    <property type="component" value="Unassembled WGS sequence"/>
</dbReference>
<comment type="caution">
    <text evidence="2">The sequence shown here is derived from an EMBL/GenBank/DDBJ whole genome shotgun (WGS) entry which is preliminary data.</text>
</comment>
<name>A0A2T7U881_9BURK</name>
<gene>
    <name evidence="2" type="ORF">H663_019990</name>
</gene>
<accession>A0A2T7U881</accession>
<feature type="compositionally biased region" description="Polar residues" evidence="1">
    <location>
        <begin position="31"/>
        <end position="44"/>
    </location>
</feature>
<keyword evidence="3" id="KW-1185">Reference proteome</keyword>
<reference evidence="2" key="1">
    <citation type="submission" date="2017-04" db="EMBL/GenBank/DDBJ databases">
        <title>Unexpected and diverse lifestyles within the genus Limnohabitans.</title>
        <authorList>
            <person name="Kasalicky V."/>
            <person name="Mehrshad M."/>
            <person name="Andrei S.-A."/>
            <person name="Salcher M."/>
            <person name="Kratochvilova H."/>
            <person name="Simek K."/>
            <person name="Ghai R."/>
        </authorList>
    </citation>
    <scope>NUCLEOTIDE SEQUENCE [LARGE SCALE GENOMIC DNA]</scope>
    <source>
        <strain evidence="2">II-D5</strain>
    </source>
</reference>